<accession>A0A8J4H5C9</accession>
<comment type="caution">
    <text evidence="6">The sequence shown here is derived from an EMBL/GenBank/DDBJ whole genome shotgun (WGS) entry which is preliminary data.</text>
</comment>
<dbReference type="Pfam" id="PF02599">
    <property type="entry name" value="CsrA"/>
    <property type="match status" value="1"/>
</dbReference>
<dbReference type="GO" id="GO:0006402">
    <property type="term" value="P:mRNA catabolic process"/>
    <property type="evidence" value="ECO:0007669"/>
    <property type="project" value="InterPro"/>
</dbReference>
<dbReference type="GO" id="GO:1902208">
    <property type="term" value="P:regulation of bacterial-type flagellum assembly"/>
    <property type="evidence" value="ECO:0007669"/>
    <property type="project" value="UniProtKB-UniRule"/>
</dbReference>
<keyword evidence="4 5" id="KW-0694">RNA-binding</keyword>
<dbReference type="GO" id="GO:0044781">
    <property type="term" value="P:bacterial-type flagellum organization"/>
    <property type="evidence" value="ECO:0007669"/>
    <property type="project" value="UniProtKB-KW"/>
</dbReference>
<dbReference type="InterPro" id="IPR036107">
    <property type="entry name" value="CsrA_sf"/>
</dbReference>
<dbReference type="PANTHER" id="PTHR34984:SF1">
    <property type="entry name" value="CARBON STORAGE REGULATOR"/>
    <property type="match status" value="1"/>
</dbReference>
<evidence type="ECO:0000313" key="7">
    <source>
        <dbReference type="Proteomes" id="UP000677918"/>
    </source>
</evidence>
<evidence type="ECO:0000256" key="5">
    <source>
        <dbReference type="HAMAP-Rule" id="MF_00167"/>
    </source>
</evidence>
<comment type="function">
    <text evidence="5">A translational regulator that binds mRNA to regulate translation initiation and/or mRNA stability. Usually binds in the 5'-UTR at or near the Shine-Dalgarno sequence preventing ribosome-binding, thus repressing translation. Its main target seems to be the major flagellin gene, while its function is anatagonized by FliW.</text>
</comment>
<comment type="subunit">
    <text evidence="5">Homodimer; the beta-strands of each monomer intercalate to form a hydrophobic core, while the alpha-helices form wings that extend away from the core.</text>
</comment>
<keyword evidence="5" id="KW-1005">Bacterial flagellum biogenesis</keyword>
<comment type="similarity">
    <text evidence="5">Belongs to the CsrA/RsmA family.</text>
</comment>
<keyword evidence="1 5" id="KW-0963">Cytoplasm</keyword>
<dbReference type="InterPro" id="IPR003751">
    <property type="entry name" value="CsrA"/>
</dbReference>
<evidence type="ECO:0000256" key="1">
    <source>
        <dbReference type="ARBA" id="ARBA00022490"/>
    </source>
</evidence>
<reference evidence="6" key="1">
    <citation type="submission" date="2021-04" db="EMBL/GenBank/DDBJ databases">
        <title>Draft genome sequence of Xylanibacillus composti strain K13.</title>
        <authorList>
            <person name="Uke A."/>
            <person name="Chhe C."/>
            <person name="Baramee S."/>
            <person name="Kosugi A."/>
        </authorList>
    </citation>
    <scope>NUCLEOTIDE SEQUENCE</scope>
    <source>
        <strain evidence="6">K13</strain>
    </source>
</reference>
<name>A0A8J4H5C9_9BACL</name>
<dbReference type="GO" id="GO:0005829">
    <property type="term" value="C:cytosol"/>
    <property type="evidence" value="ECO:0007669"/>
    <property type="project" value="TreeGrafter"/>
</dbReference>
<sequence length="82" mass="9345">MLVLKRKVGETIVIGEGIEVQVLGIEGESVKIGIDAPKDVQILRKELYDSIREENVRAAVQHLPQEQLQKLLRQQFNHTKTE</sequence>
<dbReference type="AlphaFoldDB" id="A0A8J4H5C9"/>
<gene>
    <name evidence="5" type="primary">csrA</name>
    <name evidence="6" type="ORF">XYCOK13_27950</name>
</gene>
<keyword evidence="2 5" id="KW-0678">Repressor</keyword>
<dbReference type="GO" id="GO:0048027">
    <property type="term" value="F:mRNA 5'-UTR binding"/>
    <property type="evidence" value="ECO:0007669"/>
    <property type="project" value="UniProtKB-UniRule"/>
</dbReference>
<dbReference type="NCBIfam" id="NF002469">
    <property type="entry name" value="PRK01712.1"/>
    <property type="match status" value="1"/>
</dbReference>
<evidence type="ECO:0000256" key="3">
    <source>
        <dbReference type="ARBA" id="ARBA00022845"/>
    </source>
</evidence>
<organism evidence="6 7">
    <name type="scientific">Xylanibacillus composti</name>
    <dbReference type="NCBI Taxonomy" id="1572762"/>
    <lineage>
        <taxon>Bacteria</taxon>
        <taxon>Bacillati</taxon>
        <taxon>Bacillota</taxon>
        <taxon>Bacilli</taxon>
        <taxon>Bacillales</taxon>
        <taxon>Paenibacillaceae</taxon>
        <taxon>Xylanibacillus</taxon>
    </lineage>
</organism>
<evidence type="ECO:0000256" key="4">
    <source>
        <dbReference type="ARBA" id="ARBA00022884"/>
    </source>
</evidence>
<comment type="subcellular location">
    <subcellularLocation>
        <location evidence="5">Cytoplasm</location>
    </subcellularLocation>
</comment>
<evidence type="ECO:0000256" key="2">
    <source>
        <dbReference type="ARBA" id="ARBA00022491"/>
    </source>
</evidence>
<dbReference type="PANTHER" id="PTHR34984">
    <property type="entry name" value="CARBON STORAGE REGULATOR"/>
    <property type="match status" value="1"/>
</dbReference>
<evidence type="ECO:0000313" key="6">
    <source>
        <dbReference type="EMBL" id="GIQ69971.1"/>
    </source>
</evidence>
<dbReference type="GO" id="GO:0045947">
    <property type="term" value="P:negative regulation of translational initiation"/>
    <property type="evidence" value="ECO:0007669"/>
    <property type="project" value="UniProtKB-UniRule"/>
</dbReference>
<dbReference type="Proteomes" id="UP000677918">
    <property type="component" value="Unassembled WGS sequence"/>
</dbReference>
<protein>
    <recommendedName>
        <fullName evidence="5">Translational regulator CsrA</fullName>
    </recommendedName>
</protein>
<dbReference type="GO" id="GO:0006109">
    <property type="term" value="P:regulation of carbohydrate metabolic process"/>
    <property type="evidence" value="ECO:0007669"/>
    <property type="project" value="InterPro"/>
</dbReference>
<keyword evidence="3 5" id="KW-0810">Translation regulation</keyword>
<dbReference type="NCBIfam" id="TIGR00202">
    <property type="entry name" value="csrA"/>
    <property type="match status" value="1"/>
</dbReference>
<dbReference type="SUPFAM" id="SSF117130">
    <property type="entry name" value="CsrA-like"/>
    <property type="match status" value="1"/>
</dbReference>
<dbReference type="FunFam" id="2.60.40.4380:FF:000002">
    <property type="entry name" value="Translational regulator CsrA"/>
    <property type="match status" value="1"/>
</dbReference>
<dbReference type="RefSeq" id="WP_213412759.1">
    <property type="nucleotide sequence ID" value="NZ_BOVK01000038.1"/>
</dbReference>
<proteinExistence type="inferred from homology"/>
<dbReference type="Gene3D" id="2.60.40.4380">
    <property type="entry name" value="Translational regulator CsrA"/>
    <property type="match status" value="1"/>
</dbReference>
<keyword evidence="7" id="KW-1185">Reference proteome</keyword>
<dbReference type="EMBL" id="BOVK01000038">
    <property type="protein sequence ID" value="GIQ69971.1"/>
    <property type="molecule type" value="Genomic_DNA"/>
</dbReference>
<dbReference type="HAMAP" id="MF_00167">
    <property type="entry name" value="CsrA"/>
    <property type="match status" value="1"/>
</dbReference>